<gene>
    <name evidence="3" type="ORF">GZ78_18210</name>
</gene>
<comment type="caution">
    <text evidence="3">The sequence shown here is derived from an EMBL/GenBank/DDBJ whole genome shotgun (WGS) entry which is preliminary data.</text>
</comment>
<evidence type="ECO:0000256" key="2">
    <source>
        <dbReference type="SAM" id="MobiDB-lite"/>
    </source>
</evidence>
<sequence>MSTIKESALRLILKAKATLSKTVLQSASSLESLRKEAKILKQKLPDLQRQDRLLSSFQKQTAVVRDAGKAYREAEARVEKLAREFQQTEKPSRSLQRSLESAQKLQSFSASLKAVSAGFREAVKEDVQDINNSWQTLGEAILQSSQTTQQAIRNESQKMTKSVEQDVVKLNSVYVQSAQAAKKAFTDAADALKQINTSETRTELADLAVKLSQAFADGTLTQDQYNEALEASRQKLAEREEGAESAADAARSLGDAVEEAGDKQATEAAQTSSSLDGLVGFYNSITAELYGLSAQAEDTFLAMQGATQVDTTDTLSEIGQLKAVLAETTEELHQLQTANVGADVTGLGRWMQNTATHATAVKAEFYEQKIALEERVQGYQGGSISAEALASQGRAAADSMNLLNQQDLDRLNSAIEQAESSMERLADSTRGTLEGLQDELDRLQGKQDDIDRRRFEARKQELESQLAIAKQQGDNASISNLKKALSLNIRLLTVESSQ</sequence>
<protein>
    <submittedName>
        <fullName evidence="3">Uncharacterized protein</fullName>
    </submittedName>
</protein>
<accession>A0A081NGS8</accession>
<dbReference type="OrthoDB" id="6745079at2"/>
<name>A0A081NGS8_9GAMM</name>
<evidence type="ECO:0000313" key="4">
    <source>
        <dbReference type="Proteomes" id="UP000028073"/>
    </source>
</evidence>
<dbReference type="EMBL" id="JOKH01000003">
    <property type="protein sequence ID" value="KEQ17651.1"/>
    <property type="molecule type" value="Genomic_DNA"/>
</dbReference>
<dbReference type="RefSeq" id="WP_034838158.1">
    <property type="nucleotide sequence ID" value="NZ_JOKH01000003.1"/>
</dbReference>
<dbReference type="AlphaFoldDB" id="A0A081NGS8"/>
<evidence type="ECO:0000313" key="3">
    <source>
        <dbReference type="EMBL" id="KEQ17651.1"/>
    </source>
</evidence>
<keyword evidence="4" id="KW-1185">Reference proteome</keyword>
<feature type="region of interest" description="Disordered" evidence="2">
    <location>
        <begin position="235"/>
        <end position="269"/>
    </location>
</feature>
<dbReference type="STRING" id="1137799.GZ78_18210"/>
<reference evidence="3 4" key="1">
    <citation type="submission" date="2014-06" db="EMBL/GenBank/DDBJ databases">
        <title>Whole Genome Sequences of Three Symbiotic Endozoicomonas Bacteria.</title>
        <authorList>
            <person name="Neave M.J."/>
            <person name="Apprill A."/>
            <person name="Voolstra C.R."/>
        </authorList>
    </citation>
    <scope>NUCLEOTIDE SEQUENCE [LARGE SCALE GENOMIC DNA]</scope>
    <source>
        <strain evidence="3 4">DSM 25634</strain>
    </source>
</reference>
<dbReference type="eggNOG" id="COG3941">
    <property type="taxonomic scope" value="Bacteria"/>
</dbReference>
<dbReference type="Proteomes" id="UP000028073">
    <property type="component" value="Unassembled WGS sequence"/>
</dbReference>
<evidence type="ECO:0000256" key="1">
    <source>
        <dbReference type="SAM" id="Coils"/>
    </source>
</evidence>
<organism evidence="3 4">
    <name type="scientific">Endozoicomonas numazuensis</name>
    <dbReference type="NCBI Taxonomy" id="1137799"/>
    <lineage>
        <taxon>Bacteria</taxon>
        <taxon>Pseudomonadati</taxon>
        <taxon>Pseudomonadota</taxon>
        <taxon>Gammaproteobacteria</taxon>
        <taxon>Oceanospirillales</taxon>
        <taxon>Endozoicomonadaceae</taxon>
        <taxon>Endozoicomonas</taxon>
    </lineage>
</organism>
<proteinExistence type="predicted"/>
<keyword evidence="1" id="KW-0175">Coiled coil</keyword>
<feature type="coiled-coil region" evidence="1">
    <location>
        <begin position="30"/>
        <end position="84"/>
    </location>
</feature>
<feature type="coiled-coil region" evidence="1">
    <location>
        <begin position="408"/>
        <end position="472"/>
    </location>
</feature>